<accession>A0ABT1A2D7</accession>
<name>A0ABT1A2D7_9PSEU</name>
<protein>
    <submittedName>
        <fullName evidence="1">Uncharacterized protein</fullName>
    </submittedName>
</protein>
<comment type="caution">
    <text evidence="1">The sequence shown here is derived from an EMBL/GenBank/DDBJ whole genome shotgun (WGS) entry which is preliminary data.</text>
</comment>
<keyword evidence="2" id="KW-1185">Reference proteome</keyword>
<organism evidence="1 2">
    <name type="scientific">Pseudonocardia humida</name>
    <dbReference type="NCBI Taxonomy" id="2800819"/>
    <lineage>
        <taxon>Bacteria</taxon>
        <taxon>Bacillati</taxon>
        <taxon>Actinomycetota</taxon>
        <taxon>Actinomycetes</taxon>
        <taxon>Pseudonocardiales</taxon>
        <taxon>Pseudonocardiaceae</taxon>
        <taxon>Pseudonocardia</taxon>
    </lineage>
</organism>
<proteinExistence type="predicted"/>
<sequence length="91" mass="9672">MRDDEEPGFSEAVMELAGCGRLPLRILAVHVRGADGSCEPAELHDGPTAYPCPRRQDALRALMVQARAASLLNGGPVLPVEAPPAVFAPWI</sequence>
<dbReference type="EMBL" id="JAGSOV010000040">
    <property type="protein sequence ID" value="MCO1657157.1"/>
    <property type="molecule type" value="Genomic_DNA"/>
</dbReference>
<reference evidence="1" key="1">
    <citation type="submission" date="2021-04" db="EMBL/GenBank/DDBJ databases">
        <title>Pseudonocardia sp. nov., isolated from sandy soil of mangrove forest.</title>
        <authorList>
            <person name="Zan Z."/>
            <person name="Huang R."/>
            <person name="Liu W."/>
        </authorList>
    </citation>
    <scope>NUCLEOTIDE SEQUENCE</scope>
    <source>
        <strain evidence="1">S2-4</strain>
    </source>
</reference>
<dbReference type="RefSeq" id="WP_252440587.1">
    <property type="nucleotide sequence ID" value="NZ_JAGSOV010000040.1"/>
</dbReference>
<evidence type="ECO:0000313" key="1">
    <source>
        <dbReference type="EMBL" id="MCO1657157.1"/>
    </source>
</evidence>
<evidence type="ECO:0000313" key="2">
    <source>
        <dbReference type="Proteomes" id="UP001165283"/>
    </source>
</evidence>
<dbReference type="Proteomes" id="UP001165283">
    <property type="component" value="Unassembled WGS sequence"/>
</dbReference>
<gene>
    <name evidence="1" type="ORF">KDL28_19035</name>
</gene>